<dbReference type="InterPro" id="IPR013656">
    <property type="entry name" value="PAS_4"/>
</dbReference>
<accession>H3SGT7</accession>
<keyword evidence="9" id="KW-0067">ATP-binding</keyword>
<dbReference type="GO" id="GO:0000155">
    <property type="term" value="F:phosphorelay sensor kinase activity"/>
    <property type="evidence" value="ECO:0007669"/>
    <property type="project" value="InterPro"/>
</dbReference>
<dbReference type="SMART" id="SM00304">
    <property type="entry name" value="HAMP"/>
    <property type="match status" value="1"/>
</dbReference>
<sequence>MKLSIKAKLSISISCIVLVVLLLHMTLTYNITKDKLIEEMQQRMNVIAQQINISYKQSLQTSQAFEIQLAEKLYIASIYAADKLPAKVEEVTNEQLEKLCKELGIAHISLLHRSPDGEDIIVEKSSDLKEIGLSTRTWGYWYKAFEQMLNGEPVTVQEGQTMNHFWSGPFDVSTSSPEFMDKWGYYYDGKRNYIINPYIRDGNVDVYSELNKPDLLIRQTIRTQANVVEISALNPRAMEQIPKITLRSDGVQYIRQEDSRVLYGIYNIRDNRDIGYVREALAENKPLFYESNYQQRPIIKGFIPIQGTQSQEPYVLSVVMDFESLNAALHDQLMRNIAIGVLLLEAVLICSYLFAGMIIKPIKSILNKVNMISAGQFDTQLNIERKDELGLLAHRINTMARNLQLSTGRLTALYEENREMKEHLESFINQSNDAIHVTDLQGQVKRVNQAFVDMFGWTEEEVVGRPLPTLPESAMEEERRSEAALVDGQSVSNRETTRLTKDGRLLDVSVSTSPIYDENGQRIAWASITRDMTSRKRMEELLRRSEKLTTVGQLAAGVAHEIRNPLTTLRGFLQLQQQTKRVNTSHVELMLSELERINLIVSEFLILAKPQAVRFQPKDVRLIMNSVLSLLDSQANLHNIEFVKRFDEDVPLVDCEENQLKQVFINIMKNAMEAMPGGGEIELIVEARGAASVIVIIKDYGIGIPAEDLSRLGDPFFTNKEKGTGLGLMVSQRIIHSHRGCIDITSELNRGTQVMVTLPAVDPSAPAGTASDRLPVPAGENRPT</sequence>
<gene>
    <name evidence="18" type="ORF">PDENDC454_13710</name>
</gene>
<evidence type="ECO:0000256" key="2">
    <source>
        <dbReference type="ARBA" id="ARBA00004651"/>
    </source>
</evidence>
<dbReference type="Gene3D" id="3.30.450.20">
    <property type="entry name" value="PAS domain"/>
    <property type="match status" value="1"/>
</dbReference>
<dbReference type="InterPro" id="IPR000700">
    <property type="entry name" value="PAS-assoc_C"/>
</dbReference>
<protein>
    <recommendedName>
        <fullName evidence="3">histidine kinase</fullName>
        <ecNumber evidence="3">2.7.13.3</ecNumber>
    </recommendedName>
</protein>
<dbReference type="SMART" id="SM00388">
    <property type="entry name" value="HisKA"/>
    <property type="match status" value="1"/>
</dbReference>
<dbReference type="PATRIC" id="fig|1131935.3.peg.2835"/>
<keyword evidence="19" id="KW-1185">Reference proteome</keyword>
<dbReference type="SUPFAM" id="SSF158472">
    <property type="entry name" value="HAMP domain-like"/>
    <property type="match status" value="1"/>
</dbReference>
<dbReference type="InterPro" id="IPR003660">
    <property type="entry name" value="HAMP_dom"/>
</dbReference>
<evidence type="ECO:0000256" key="10">
    <source>
        <dbReference type="ARBA" id="ARBA00023012"/>
    </source>
</evidence>
<evidence type="ECO:0000256" key="6">
    <source>
        <dbReference type="ARBA" id="ARBA00022679"/>
    </source>
</evidence>
<evidence type="ECO:0000313" key="18">
    <source>
        <dbReference type="EMBL" id="EHQ61734.1"/>
    </source>
</evidence>
<keyword evidence="4" id="KW-1003">Cell membrane</keyword>
<evidence type="ECO:0000256" key="4">
    <source>
        <dbReference type="ARBA" id="ARBA00022475"/>
    </source>
</evidence>
<evidence type="ECO:0000256" key="13">
    <source>
        <dbReference type="SAM" id="Phobius"/>
    </source>
</evidence>
<dbReference type="Pfam" id="PF02518">
    <property type="entry name" value="HATPase_c"/>
    <property type="match status" value="1"/>
</dbReference>
<dbReference type="NCBIfam" id="TIGR00229">
    <property type="entry name" value="sensory_box"/>
    <property type="match status" value="1"/>
</dbReference>
<dbReference type="PROSITE" id="PS50109">
    <property type="entry name" value="HIS_KIN"/>
    <property type="match status" value="1"/>
</dbReference>
<comment type="caution">
    <text evidence="18">The sequence shown here is derived from an EMBL/GenBank/DDBJ whole genome shotgun (WGS) entry which is preliminary data.</text>
</comment>
<feature type="transmembrane region" description="Helical" evidence="13">
    <location>
        <begin position="337"/>
        <end position="359"/>
    </location>
</feature>
<name>H3SGT7_9BACL</name>
<keyword evidence="13" id="KW-1133">Transmembrane helix</keyword>
<dbReference type="Pfam" id="PF08448">
    <property type="entry name" value="PAS_4"/>
    <property type="match status" value="1"/>
</dbReference>
<reference evidence="18 19" key="1">
    <citation type="journal article" date="2012" name="J. Bacteriol.">
        <title>Genome Sequence of the Pattern-Forming Social Bacterium Paenibacillus dendritiformis C454 Chiral Morphotype.</title>
        <authorList>
            <person name="Sirota-Madi A."/>
            <person name="Olender T."/>
            <person name="Helman Y."/>
            <person name="Brainis I."/>
            <person name="Finkelshtein A."/>
            <person name="Roth D."/>
            <person name="Hagai E."/>
            <person name="Leshkowitz D."/>
            <person name="Brodsky L."/>
            <person name="Galatenko V."/>
            <person name="Nikolaev V."/>
            <person name="Gutnick D.L."/>
            <person name="Lancet D."/>
            <person name="Ben-Jacob E."/>
        </authorList>
    </citation>
    <scope>NUCLEOTIDE SEQUENCE [LARGE SCALE GENOMIC DNA]</scope>
    <source>
        <strain evidence="18 19">C454</strain>
    </source>
</reference>
<evidence type="ECO:0000259" key="14">
    <source>
        <dbReference type="PROSITE" id="PS50109"/>
    </source>
</evidence>
<dbReference type="PROSITE" id="PS50112">
    <property type="entry name" value="PAS"/>
    <property type="match status" value="1"/>
</dbReference>
<feature type="domain" description="HAMP" evidence="17">
    <location>
        <begin position="356"/>
        <end position="408"/>
    </location>
</feature>
<dbReference type="PROSITE" id="PS50885">
    <property type="entry name" value="HAMP"/>
    <property type="match status" value="1"/>
</dbReference>
<evidence type="ECO:0000259" key="17">
    <source>
        <dbReference type="PROSITE" id="PS50885"/>
    </source>
</evidence>
<comment type="catalytic activity">
    <reaction evidence="1">
        <text>ATP + protein L-histidine = ADP + protein N-phospho-L-histidine.</text>
        <dbReference type="EC" id="2.7.13.3"/>
    </reaction>
</comment>
<keyword evidence="6" id="KW-0808">Transferase</keyword>
<dbReference type="SUPFAM" id="SSF55874">
    <property type="entry name" value="ATPase domain of HSP90 chaperone/DNA topoisomerase II/histidine kinase"/>
    <property type="match status" value="1"/>
</dbReference>
<dbReference type="AlphaFoldDB" id="H3SGT7"/>
<dbReference type="SMART" id="SM00091">
    <property type="entry name" value="PAS"/>
    <property type="match status" value="1"/>
</dbReference>
<dbReference type="Proteomes" id="UP000003900">
    <property type="component" value="Unassembled WGS sequence"/>
</dbReference>
<dbReference type="GO" id="GO:0005886">
    <property type="term" value="C:plasma membrane"/>
    <property type="evidence" value="ECO:0007669"/>
    <property type="project" value="UniProtKB-SubCell"/>
</dbReference>
<dbReference type="SUPFAM" id="SSF47384">
    <property type="entry name" value="Homodimeric domain of signal transducing histidine kinase"/>
    <property type="match status" value="1"/>
</dbReference>
<dbReference type="Gene3D" id="1.10.287.130">
    <property type="match status" value="1"/>
</dbReference>
<dbReference type="InterPro" id="IPR003594">
    <property type="entry name" value="HATPase_dom"/>
</dbReference>
<feature type="region of interest" description="Disordered" evidence="12">
    <location>
        <begin position="761"/>
        <end position="784"/>
    </location>
</feature>
<dbReference type="PRINTS" id="PR00344">
    <property type="entry name" value="BCTRLSENSOR"/>
</dbReference>
<proteinExistence type="predicted"/>
<dbReference type="STRING" id="1131935.PDENDC454_13710"/>
<evidence type="ECO:0000259" key="16">
    <source>
        <dbReference type="PROSITE" id="PS50113"/>
    </source>
</evidence>
<dbReference type="PANTHER" id="PTHR43065:SF34">
    <property type="entry name" value="SPORULATION KINASE A"/>
    <property type="match status" value="1"/>
</dbReference>
<dbReference type="Pfam" id="PF00672">
    <property type="entry name" value="HAMP"/>
    <property type="match status" value="1"/>
</dbReference>
<dbReference type="Gene3D" id="6.10.340.10">
    <property type="match status" value="1"/>
</dbReference>
<feature type="domain" description="PAS" evidence="15">
    <location>
        <begin position="420"/>
        <end position="465"/>
    </location>
</feature>
<dbReference type="PANTHER" id="PTHR43065">
    <property type="entry name" value="SENSOR HISTIDINE KINASE"/>
    <property type="match status" value="1"/>
</dbReference>
<dbReference type="InterPro" id="IPR004358">
    <property type="entry name" value="Sig_transdc_His_kin-like_C"/>
</dbReference>
<evidence type="ECO:0000256" key="11">
    <source>
        <dbReference type="ARBA" id="ARBA00023136"/>
    </source>
</evidence>
<dbReference type="SMART" id="SM00387">
    <property type="entry name" value="HATPase_c"/>
    <property type="match status" value="1"/>
</dbReference>
<evidence type="ECO:0000313" key="19">
    <source>
        <dbReference type="Proteomes" id="UP000003900"/>
    </source>
</evidence>
<dbReference type="InterPro" id="IPR001610">
    <property type="entry name" value="PAC"/>
</dbReference>
<dbReference type="CDD" id="cd00130">
    <property type="entry name" value="PAS"/>
    <property type="match status" value="1"/>
</dbReference>
<evidence type="ECO:0000256" key="12">
    <source>
        <dbReference type="SAM" id="MobiDB-lite"/>
    </source>
</evidence>
<dbReference type="InterPro" id="IPR036890">
    <property type="entry name" value="HATPase_C_sf"/>
</dbReference>
<dbReference type="OrthoDB" id="9815750at2"/>
<keyword evidence="10" id="KW-0902">Two-component regulatory system</keyword>
<dbReference type="SUPFAM" id="SSF55785">
    <property type="entry name" value="PYP-like sensor domain (PAS domain)"/>
    <property type="match status" value="1"/>
</dbReference>
<dbReference type="CDD" id="cd06225">
    <property type="entry name" value="HAMP"/>
    <property type="match status" value="1"/>
</dbReference>
<organism evidence="18 19">
    <name type="scientific">Paenibacillus dendritiformis C454</name>
    <dbReference type="NCBI Taxonomy" id="1131935"/>
    <lineage>
        <taxon>Bacteria</taxon>
        <taxon>Bacillati</taxon>
        <taxon>Bacillota</taxon>
        <taxon>Bacilli</taxon>
        <taxon>Bacillales</taxon>
        <taxon>Paenibacillaceae</taxon>
        <taxon>Paenibacillus</taxon>
    </lineage>
</organism>
<evidence type="ECO:0000256" key="7">
    <source>
        <dbReference type="ARBA" id="ARBA00022741"/>
    </source>
</evidence>
<feature type="domain" description="Histidine kinase" evidence="14">
    <location>
        <begin position="557"/>
        <end position="762"/>
    </location>
</feature>
<evidence type="ECO:0000256" key="9">
    <source>
        <dbReference type="ARBA" id="ARBA00022840"/>
    </source>
</evidence>
<evidence type="ECO:0000256" key="1">
    <source>
        <dbReference type="ARBA" id="ARBA00000085"/>
    </source>
</evidence>
<keyword evidence="5" id="KW-0597">Phosphoprotein</keyword>
<dbReference type="SMART" id="SM00086">
    <property type="entry name" value="PAC"/>
    <property type="match status" value="1"/>
</dbReference>
<dbReference type="InterPro" id="IPR036097">
    <property type="entry name" value="HisK_dim/P_sf"/>
</dbReference>
<dbReference type="CDD" id="cd00082">
    <property type="entry name" value="HisKA"/>
    <property type="match status" value="1"/>
</dbReference>
<evidence type="ECO:0000259" key="15">
    <source>
        <dbReference type="PROSITE" id="PS50112"/>
    </source>
</evidence>
<keyword evidence="11 13" id="KW-0472">Membrane</keyword>
<keyword evidence="13" id="KW-0812">Transmembrane</keyword>
<dbReference type="InterPro" id="IPR003661">
    <property type="entry name" value="HisK_dim/P_dom"/>
</dbReference>
<dbReference type="InterPro" id="IPR005467">
    <property type="entry name" value="His_kinase_dom"/>
</dbReference>
<dbReference type="EMBL" id="AHKH01000031">
    <property type="protein sequence ID" value="EHQ61734.1"/>
    <property type="molecule type" value="Genomic_DNA"/>
</dbReference>
<comment type="subcellular location">
    <subcellularLocation>
        <location evidence="2">Cell membrane</location>
        <topology evidence="2">Multi-pass membrane protein</topology>
    </subcellularLocation>
</comment>
<dbReference type="EC" id="2.7.13.3" evidence="3"/>
<dbReference type="Gene3D" id="3.30.565.10">
    <property type="entry name" value="Histidine kinase-like ATPase, C-terminal domain"/>
    <property type="match status" value="1"/>
</dbReference>
<evidence type="ECO:0000256" key="8">
    <source>
        <dbReference type="ARBA" id="ARBA00022777"/>
    </source>
</evidence>
<keyword evidence="7" id="KW-0547">Nucleotide-binding</keyword>
<dbReference type="RefSeq" id="WP_006677241.1">
    <property type="nucleotide sequence ID" value="NZ_AHKH01000031.1"/>
</dbReference>
<dbReference type="GO" id="GO:0005524">
    <property type="term" value="F:ATP binding"/>
    <property type="evidence" value="ECO:0007669"/>
    <property type="project" value="UniProtKB-KW"/>
</dbReference>
<feature type="domain" description="PAC" evidence="16">
    <location>
        <begin position="492"/>
        <end position="544"/>
    </location>
</feature>
<evidence type="ECO:0000256" key="5">
    <source>
        <dbReference type="ARBA" id="ARBA00022553"/>
    </source>
</evidence>
<dbReference type="InterPro" id="IPR000014">
    <property type="entry name" value="PAS"/>
</dbReference>
<dbReference type="Pfam" id="PF00512">
    <property type="entry name" value="HisKA"/>
    <property type="match status" value="1"/>
</dbReference>
<evidence type="ECO:0000256" key="3">
    <source>
        <dbReference type="ARBA" id="ARBA00012438"/>
    </source>
</evidence>
<dbReference type="PROSITE" id="PS50113">
    <property type="entry name" value="PAC"/>
    <property type="match status" value="1"/>
</dbReference>
<keyword evidence="8 18" id="KW-0418">Kinase</keyword>
<dbReference type="InterPro" id="IPR035965">
    <property type="entry name" value="PAS-like_dom_sf"/>
</dbReference>